<sequence>MSGLVVHVRGIAIPLSFYFFSAALGLTPIRFGSSCEPVPDFLLRRQLVNQLYVSPPAVPPIELSSGMMSQWTRTLYMLVRNYLNPTSQHGKVSWKAAHILFQLVIEQSVSVEFYVRESLIVASAANATVPTSNLVLPRIITALAAHAGVPALPTDDIGSSNTIKVNNQVTLHSSDAHCTSGGFFFEQQALLDSLSASHQVTHELLRRNWACLDTYSELLLSLAGHIQPTDPPRAPSI</sequence>
<comment type="caution">
    <text evidence="2">The sequence shown here is derived from an EMBL/GenBank/DDBJ whole genome shotgun (WGS) entry which is preliminary data.</text>
</comment>
<keyword evidence="3" id="KW-1185">Reference proteome</keyword>
<proteinExistence type="predicted"/>
<keyword evidence="1" id="KW-0472">Membrane</keyword>
<name>A0A314UTH0_PRUYE</name>
<dbReference type="Proteomes" id="UP000250321">
    <property type="component" value="Unassembled WGS sequence"/>
</dbReference>
<dbReference type="AlphaFoldDB" id="A0A314UTH0"/>
<gene>
    <name evidence="2" type="ORF">Pyn_02812</name>
</gene>
<keyword evidence="1" id="KW-0812">Transmembrane</keyword>
<organism evidence="2 3">
    <name type="scientific">Prunus yedoensis var. nudiflora</name>
    <dbReference type="NCBI Taxonomy" id="2094558"/>
    <lineage>
        <taxon>Eukaryota</taxon>
        <taxon>Viridiplantae</taxon>
        <taxon>Streptophyta</taxon>
        <taxon>Embryophyta</taxon>
        <taxon>Tracheophyta</taxon>
        <taxon>Spermatophyta</taxon>
        <taxon>Magnoliopsida</taxon>
        <taxon>eudicotyledons</taxon>
        <taxon>Gunneridae</taxon>
        <taxon>Pentapetalae</taxon>
        <taxon>rosids</taxon>
        <taxon>fabids</taxon>
        <taxon>Rosales</taxon>
        <taxon>Rosaceae</taxon>
        <taxon>Amygdaloideae</taxon>
        <taxon>Amygdaleae</taxon>
        <taxon>Prunus</taxon>
    </lineage>
</organism>
<reference evidence="2 3" key="1">
    <citation type="submission" date="2018-02" db="EMBL/GenBank/DDBJ databases">
        <title>Draft genome of wild Prunus yedoensis var. nudiflora.</title>
        <authorList>
            <person name="Baek S."/>
            <person name="Kim J.-H."/>
            <person name="Choi K."/>
            <person name="Kim G.-B."/>
            <person name="Cho A."/>
            <person name="Jang H."/>
            <person name="Shin C.-H."/>
            <person name="Yu H.-J."/>
            <person name="Mun J.-H."/>
        </authorList>
    </citation>
    <scope>NUCLEOTIDE SEQUENCE [LARGE SCALE GENOMIC DNA]</scope>
    <source>
        <strain evidence="3">cv. Jeju island</strain>
        <tissue evidence="2">Leaf</tissue>
    </source>
</reference>
<evidence type="ECO:0000313" key="2">
    <source>
        <dbReference type="EMBL" id="PQM40711.1"/>
    </source>
</evidence>
<keyword evidence="1" id="KW-1133">Transmembrane helix</keyword>
<dbReference type="EMBL" id="PJQY01003040">
    <property type="protein sequence ID" value="PQM40711.1"/>
    <property type="molecule type" value="Genomic_DNA"/>
</dbReference>
<dbReference type="OrthoDB" id="10372043at2759"/>
<evidence type="ECO:0000256" key="1">
    <source>
        <dbReference type="SAM" id="Phobius"/>
    </source>
</evidence>
<feature type="transmembrane region" description="Helical" evidence="1">
    <location>
        <begin position="6"/>
        <end position="26"/>
    </location>
</feature>
<accession>A0A314UTH0</accession>
<protein>
    <submittedName>
        <fullName evidence="2">Uncharacterized protein</fullName>
    </submittedName>
</protein>
<evidence type="ECO:0000313" key="3">
    <source>
        <dbReference type="Proteomes" id="UP000250321"/>
    </source>
</evidence>